<protein>
    <recommendedName>
        <fullName evidence="2">Transglutaminase-like domain-containing protein</fullName>
    </recommendedName>
</protein>
<dbReference type="AlphaFoldDB" id="A0A8W8N4J5"/>
<dbReference type="OMA" id="FANGSQW"/>
<dbReference type="SUPFAM" id="SSF54001">
    <property type="entry name" value="Cysteine proteinases"/>
    <property type="match status" value="1"/>
</dbReference>
<dbReference type="PANTHER" id="PTHR46333">
    <property type="entry name" value="CYTOKINESIS PROTEIN 3"/>
    <property type="match status" value="1"/>
</dbReference>
<proteinExistence type="predicted"/>
<dbReference type="Gene3D" id="3.10.620.30">
    <property type="match status" value="1"/>
</dbReference>
<evidence type="ECO:0000313" key="4">
    <source>
        <dbReference type="Proteomes" id="UP000005408"/>
    </source>
</evidence>
<sequence>MGCCASVKVSPREYSTGTINKNSKLYERSKKGKPKTREHEQDQTSPRKKSRGEKVLTRKKEDFTAIDQHALLAPKEVKRSINTLADYLLKSAKLDSEKARVLFIWIANNIRYDTEAFFSGHYGSMDAKSVLKAGKAVCSGYANLFEALCTIAGLPVKVIAGFSKGYSYSAENPFTPLTKTDHAWNVVRVDGQWQFVECTWGAGYVDKNRKFQKSLNTFYFFTDPKLFITDHFPWQSNEGSVSKTWQLLGNPISLETYNKALKLDYSAMMWNVFPLTHKESIVEARDEVEIIIGDKDGLLCVITSDFYDMNTGMPCDNFTFLRQEKSKEFSISILPPSNGKYNLTIFGEINKTEKTYQSLMTYVIKFSNVSKEYNPYPQNNGQMWGINLEAFDNGFSKTEKNRLPVKIRSKDGHLDKTFVTNRNIPTLAKIIPATKRLSWNYEKYCLVSATHTSLNIKACFPVTDFYKLELMCQRVDGDDDLYHNMACFLIECIKPADPCPGYPKVYPQAQTYGCKLIEPLSAQLPANTTVTCRFQSPLIVKSMASDTKMTRDGDEWSCTVTTPSSGTRFDISGNTDGSHTFWTLFQYDVI</sequence>
<dbReference type="Pfam" id="PF23265">
    <property type="entry name" value="Ig-like_KY"/>
    <property type="match status" value="2"/>
</dbReference>
<evidence type="ECO:0000259" key="2">
    <source>
        <dbReference type="SMART" id="SM00460"/>
    </source>
</evidence>
<dbReference type="InterPro" id="IPR052557">
    <property type="entry name" value="CAP/Cytokinesis_protein"/>
</dbReference>
<dbReference type="OrthoDB" id="6129702at2759"/>
<organism evidence="3 4">
    <name type="scientific">Magallana gigas</name>
    <name type="common">Pacific oyster</name>
    <name type="synonym">Crassostrea gigas</name>
    <dbReference type="NCBI Taxonomy" id="29159"/>
    <lineage>
        <taxon>Eukaryota</taxon>
        <taxon>Metazoa</taxon>
        <taxon>Spiralia</taxon>
        <taxon>Lophotrochozoa</taxon>
        <taxon>Mollusca</taxon>
        <taxon>Bivalvia</taxon>
        <taxon>Autobranchia</taxon>
        <taxon>Pteriomorphia</taxon>
        <taxon>Ostreida</taxon>
        <taxon>Ostreoidea</taxon>
        <taxon>Ostreidae</taxon>
        <taxon>Magallana</taxon>
    </lineage>
</organism>
<feature type="compositionally biased region" description="Basic and acidic residues" evidence="1">
    <location>
        <begin position="24"/>
        <end position="42"/>
    </location>
</feature>
<dbReference type="InterPro" id="IPR056564">
    <property type="entry name" value="Ig-like_KY"/>
</dbReference>
<dbReference type="Pfam" id="PF01841">
    <property type="entry name" value="Transglut_core"/>
    <property type="match status" value="1"/>
</dbReference>
<dbReference type="SMART" id="SM00460">
    <property type="entry name" value="TGc"/>
    <property type="match status" value="1"/>
</dbReference>
<name>A0A8W8N4J5_MAGGI</name>
<dbReference type="InterPro" id="IPR002931">
    <property type="entry name" value="Transglutaminase-like"/>
</dbReference>
<keyword evidence="4" id="KW-1185">Reference proteome</keyword>
<dbReference type="GO" id="GO:0005737">
    <property type="term" value="C:cytoplasm"/>
    <property type="evidence" value="ECO:0007669"/>
    <property type="project" value="TreeGrafter"/>
</dbReference>
<feature type="region of interest" description="Disordered" evidence="1">
    <location>
        <begin position="15"/>
        <end position="54"/>
    </location>
</feature>
<dbReference type="EnsemblMetazoa" id="G5283.1">
    <property type="protein sequence ID" value="G5283.1:cds"/>
    <property type="gene ID" value="G5283"/>
</dbReference>
<dbReference type="Proteomes" id="UP000005408">
    <property type="component" value="Unassembled WGS sequence"/>
</dbReference>
<feature type="domain" description="Transglutaminase-like" evidence="2">
    <location>
        <begin position="130"/>
        <end position="200"/>
    </location>
</feature>
<evidence type="ECO:0000256" key="1">
    <source>
        <dbReference type="SAM" id="MobiDB-lite"/>
    </source>
</evidence>
<dbReference type="PANTHER" id="PTHR46333:SF2">
    <property type="entry name" value="CYTOKINESIS PROTEIN 3"/>
    <property type="match status" value="1"/>
</dbReference>
<accession>A0A8W8N4J5</accession>
<reference evidence="3" key="1">
    <citation type="submission" date="2022-08" db="UniProtKB">
        <authorList>
            <consortium name="EnsemblMetazoa"/>
        </authorList>
    </citation>
    <scope>IDENTIFICATION</scope>
    <source>
        <strain evidence="3">05x7-T-G4-1.051#20</strain>
    </source>
</reference>
<evidence type="ECO:0000313" key="3">
    <source>
        <dbReference type="EnsemblMetazoa" id="G5283.1:cds"/>
    </source>
</evidence>
<dbReference type="InterPro" id="IPR038765">
    <property type="entry name" value="Papain-like_cys_pep_sf"/>
</dbReference>